<evidence type="ECO:0000256" key="1">
    <source>
        <dbReference type="ARBA" id="ARBA00022714"/>
    </source>
</evidence>
<keyword evidence="4" id="KW-0408">Iron</keyword>
<keyword evidence="1" id="KW-0001">2Fe-2S</keyword>
<proteinExistence type="predicted"/>
<dbReference type="PROSITE" id="PS00197">
    <property type="entry name" value="2FE2S_FER_1"/>
    <property type="match status" value="1"/>
</dbReference>
<dbReference type="InterPro" id="IPR006058">
    <property type="entry name" value="2Fe2S_fd_BS"/>
</dbReference>
<evidence type="ECO:0000256" key="4">
    <source>
        <dbReference type="ARBA" id="ARBA00023004"/>
    </source>
</evidence>
<dbReference type="CDD" id="cd00207">
    <property type="entry name" value="fer2"/>
    <property type="match status" value="1"/>
</dbReference>
<sequence>MAKYNLTVNGKKYNVDADADTPLLWVIRDHVGLKGTKFGCGMALCGACTVHLDGQPIRSCSTPISTLKAANKITTIEGISVNTDSAVQKAWIEEQVPQCGYCQSGQIMSAVALLKEKSNPTDADIDEAMSGNICRCGTYPRIRKAIHRAAELMKDGANSSGK</sequence>
<feature type="domain" description="2Fe-2S ferredoxin-type" evidence="6">
    <location>
        <begin position="2"/>
        <end position="79"/>
    </location>
</feature>
<evidence type="ECO:0000256" key="3">
    <source>
        <dbReference type="ARBA" id="ARBA00023002"/>
    </source>
</evidence>
<dbReference type="InterPro" id="IPR036010">
    <property type="entry name" value="2Fe-2S_ferredoxin-like_sf"/>
</dbReference>
<dbReference type="GO" id="GO:0051537">
    <property type="term" value="F:2 iron, 2 sulfur cluster binding"/>
    <property type="evidence" value="ECO:0007669"/>
    <property type="project" value="UniProtKB-KW"/>
</dbReference>
<dbReference type="InterPro" id="IPR002888">
    <property type="entry name" value="2Fe-2S-bd"/>
</dbReference>
<keyword evidence="8" id="KW-1185">Reference proteome</keyword>
<dbReference type="Proteomes" id="UP000524404">
    <property type="component" value="Unassembled WGS sequence"/>
</dbReference>
<dbReference type="PROSITE" id="PS51085">
    <property type="entry name" value="2FE2S_FER_2"/>
    <property type="match status" value="1"/>
</dbReference>
<keyword evidence="2" id="KW-0479">Metal-binding</keyword>
<dbReference type="Pfam" id="PF01799">
    <property type="entry name" value="Fer2_2"/>
    <property type="match status" value="1"/>
</dbReference>
<protein>
    <submittedName>
        <fullName evidence="7">Isoquinoline 1-oxidoreductase alpha subunit</fullName>
        <ecNumber evidence="7">1.3.99.16</ecNumber>
    </submittedName>
</protein>
<keyword evidence="5" id="KW-0411">Iron-sulfur</keyword>
<dbReference type="EMBL" id="JACHKT010000038">
    <property type="protein sequence ID" value="MBB6005196.1"/>
    <property type="molecule type" value="Genomic_DNA"/>
</dbReference>
<dbReference type="EC" id="1.3.99.16" evidence="7"/>
<dbReference type="PANTHER" id="PTHR44379">
    <property type="entry name" value="OXIDOREDUCTASE WITH IRON-SULFUR SUBUNIT"/>
    <property type="match status" value="1"/>
</dbReference>
<dbReference type="InterPro" id="IPR051452">
    <property type="entry name" value="Diverse_Oxidoreductases"/>
</dbReference>
<dbReference type="GO" id="GO:0047121">
    <property type="term" value="F:isoquinoline 1-oxidoreductase activity"/>
    <property type="evidence" value="ECO:0007669"/>
    <property type="project" value="UniProtKB-EC"/>
</dbReference>
<comment type="caution">
    <text evidence="7">The sequence shown here is derived from an EMBL/GenBank/DDBJ whole genome shotgun (WGS) entry which is preliminary data.</text>
</comment>
<dbReference type="InterPro" id="IPR012675">
    <property type="entry name" value="Beta-grasp_dom_sf"/>
</dbReference>
<evidence type="ECO:0000259" key="6">
    <source>
        <dbReference type="PROSITE" id="PS51085"/>
    </source>
</evidence>
<organism evidence="7 8">
    <name type="scientific">Arcicella rosea</name>
    <dbReference type="NCBI Taxonomy" id="502909"/>
    <lineage>
        <taxon>Bacteria</taxon>
        <taxon>Pseudomonadati</taxon>
        <taxon>Bacteroidota</taxon>
        <taxon>Cytophagia</taxon>
        <taxon>Cytophagales</taxon>
        <taxon>Flectobacillaceae</taxon>
        <taxon>Arcicella</taxon>
    </lineage>
</organism>
<dbReference type="PANTHER" id="PTHR44379:SF2">
    <property type="entry name" value="BLR6218 PROTEIN"/>
    <property type="match status" value="1"/>
</dbReference>
<dbReference type="Gene3D" id="1.10.150.120">
    <property type="entry name" value="[2Fe-2S]-binding domain"/>
    <property type="match status" value="1"/>
</dbReference>
<dbReference type="Pfam" id="PF00111">
    <property type="entry name" value="Fer2"/>
    <property type="match status" value="1"/>
</dbReference>
<dbReference type="RefSeq" id="WP_184136802.1">
    <property type="nucleotide sequence ID" value="NZ_JACHKT010000038.1"/>
</dbReference>
<dbReference type="AlphaFoldDB" id="A0A841EQJ9"/>
<dbReference type="FunFam" id="1.10.150.120:FF:000003">
    <property type="entry name" value="Carbon monoxide dehydrogenase, small subunit"/>
    <property type="match status" value="1"/>
</dbReference>
<dbReference type="GO" id="GO:0046872">
    <property type="term" value="F:metal ion binding"/>
    <property type="evidence" value="ECO:0007669"/>
    <property type="project" value="UniProtKB-KW"/>
</dbReference>
<accession>A0A841EQJ9</accession>
<evidence type="ECO:0000256" key="5">
    <source>
        <dbReference type="ARBA" id="ARBA00023014"/>
    </source>
</evidence>
<dbReference type="SUPFAM" id="SSF54292">
    <property type="entry name" value="2Fe-2S ferredoxin-like"/>
    <property type="match status" value="1"/>
</dbReference>
<reference evidence="7 8" key="1">
    <citation type="submission" date="2020-08" db="EMBL/GenBank/DDBJ databases">
        <title>Functional genomics of gut bacteria from endangered species of beetles.</title>
        <authorList>
            <person name="Carlos-Shanley C."/>
        </authorList>
    </citation>
    <scope>NUCLEOTIDE SEQUENCE [LARGE SCALE GENOMIC DNA]</scope>
    <source>
        <strain evidence="7 8">S00070</strain>
    </source>
</reference>
<dbReference type="SUPFAM" id="SSF47741">
    <property type="entry name" value="CO dehydrogenase ISP C-domain like"/>
    <property type="match status" value="1"/>
</dbReference>
<evidence type="ECO:0000256" key="2">
    <source>
        <dbReference type="ARBA" id="ARBA00022723"/>
    </source>
</evidence>
<dbReference type="Gene3D" id="3.10.20.30">
    <property type="match status" value="1"/>
</dbReference>
<gene>
    <name evidence="7" type="ORF">HNP25_003868</name>
</gene>
<evidence type="ECO:0000313" key="7">
    <source>
        <dbReference type="EMBL" id="MBB6005196.1"/>
    </source>
</evidence>
<dbReference type="InterPro" id="IPR001041">
    <property type="entry name" value="2Fe-2S_ferredoxin-type"/>
</dbReference>
<evidence type="ECO:0000313" key="8">
    <source>
        <dbReference type="Proteomes" id="UP000524404"/>
    </source>
</evidence>
<keyword evidence="3 7" id="KW-0560">Oxidoreductase</keyword>
<dbReference type="InterPro" id="IPR036884">
    <property type="entry name" value="2Fe-2S-bd_dom_sf"/>
</dbReference>
<name>A0A841EQJ9_9BACT</name>